<dbReference type="PROSITE" id="PS00061">
    <property type="entry name" value="ADH_SHORT"/>
    <property type="match status" value="1"/>
</dbReference>
<dbReference type="Gene3D" id="3.40.50.720">
    <property type="entry name" value="NAD(P)-binding Rossmann-like Domain"/>
    <property type="match status" value="1"/>
</dbReference>
<evidence type="ECO:0000256" key="1">
    <source>
        <dbReference type="ARBA" id="ARBA00006484"/>
    </source>
</evidence>
<sequence>MSERLKNKVVIITGAASGMGKAIAELFARQGAKIIAGDLNEDGVKSVVEKIKQAGGEAIAVKANVANQADIDNLFSSAENSFHGLDILVNNAGIMDNMEPVANVTDSEWERVFSVNTVSVMRTSRIAVKLFLPKKHGVILNIASVGGIQGARAGAAYTASKHAVVGLTKNTAYMYEKEGIRCNAIAPGGINTNISSSMTNIDKFGMQRQQTGMTTMPEPGSAEDIANAALFLVSDEAAYVNGAVLPVDGAWTAY</sequence>
<dbReference type="NCBIfam" id="NF005559">
    <property type="entry name" value="PRK07231.1"/>
    <property type="match status" value="1"/>
</dbReference>
<comment type="caution">
    <text evidence="3">The sequence shown here is derived from an EMBL/GenBank/DDBJ whole genome shotgun (WGS) entry which is preliminary data.</text>
</comment>
<dbReference type="Proteomes" id="UP000181728">
    <property type="component" value="Unassembled WGS sequence"/>
</dbReference>
<dbReference type="InterPro" id="IPR002347">
    <property type="entry name" value="SDR_fam"/>
</dbReference>
<evidence type="ECO:0000313" key="3">
    <source>
        <dbReference type="EMBL" id="OIM21152.1"/>
    </source>
</evidence>
<dbReference type="CDD" id="cd05233">
    <property type="entry name" value="SDR_c"/>
    <property type="match status" value="1"/>
</dbReference>
<dbReference type="Pfam" id="PF13561">
    <property type="entry name" value="adh_short_C2"/>
    <property type="match status" value="1"/>
</dbReference>
<dbReference type="SUPFAM" id="SSF51735">
    <property type="entry name" value="NAD(P)-binding Rossmann-fold domains"/>
    <property type="match status" value="1"/>
</dbReference>
<proteinExistence type="inferred from homology"/>
<dbReference type="InterPro" id="IPR036291">
    <property type="entry name" value="NAD(P)-bd_dom_sf"/>
</dbReference>
<evidence type="ECO:0000313" key="4">
    <source>
        <dbReference type="Proteomes" id="UP000181728"/>
    </source>
</evidence>
<dbReference type="GO" id="GO:0016491">
    <property type="term" value="F:oxidoreductase activity"/>
    <property type="evidence" value="ECO:0007669"/>
    <property type="project" value="UniProtKB-KW"/>
</dbReference>
<dbReference type="FunFam" id="3.40.50.720:FF:000084">
    <property type="entry name" value="Short-chain dehydrogenase reductase"/>
    <property type="match status" value="1"/>
</dbReference>
<dbReference type="InterPro" id="IPR020904">
    <property type="entry name" value="Sc_DH/Rdtase_CS"/>
</dbReference>
<dbReference type="EMBL" id="MLOK01000039">
    <property type="protein sequence ID" value="OIM21152.1"/>
    <property type="molecule type" value="Genomic_DNA"/>
</dbReference>
<dbReference type="AlphaFoldDB" id="A0A6N4A613"/>
<name>A0A6N4A613_OENOE</name>
<protein>
    <submittedName>
        <fullName evidence="3">3-ketoacyl-ACP reductase</fullName>
    </submittedName>
</protein>
<accession>A0A6N4A613</accession>
<comment type="similarity">
    <text evidence="1">Belongs to the short-chain dehydrogenases/reductases (SDR) family.</text>
</comment>
<dbReference type="PANTHER" id="PTHR43180">
    <property type="entry name" value="3-OXOACYL-(ACYL-CARRIER-PROTEIN) REDUCTASE (AFU_ORTHOLOGUE AFUA_6G11210)"/>
    <property type="match status" value="1"/>
</dbReference>
<reference evidence="3 4" key="1">
    <citation type="journal article" date="2016" name="BMC Genomics">
        <title>Consensus pan-genome assembly of the specialised wine bacterium Oenococcus oeni.</title>
        <authorList>
            <person name="Sternes P.R."/>
            <person name="Borneman A.R."/>
        </authorList>
    </citation>
    <scope>NUCLEOTIDE SEQUENCE [LARGE SCALE GENOMIC DNA]</scope>
    <source>
        <strain evidence="3 4">AWRIB661</strain>
    </source>
</reference>
<dbReference type="PRINTS" id="PR00080">
    <property type="entry name" value="SDRFAMILY"/>
</dbReference>
<dbReference type="RefSeq" id="WP_071419209.1">
    <property type="nucleotide sequence ID" value="NZ_CP014324.1"/>
</dbReference>
<organism evidence="3 4">
    <name type="scientific">Oenococcus oeni</name>
    <name type="common">Leuconostoc oenos</name>
    <dbReference type="NCBI Taxonomy" id="1247"/>
    <lineage>
        <taxon>Bacteria</taxon>
        <taxon>Bacillati</taxon>
        <taxon>Bacillota</taxon>
        <taxon>Bacilli</taxon>
        <taxon>Lactobacillales</taxon>
        <taxon>Lactobacillaceae</taxon>
        <taxon>Oenococcus</taxon>
    </lineage>
</organism>
<dbReference type="GO" id="GO:0008206">
    <property type="term" value="P:bile acid metabolic process"/>
    <property type="evidence" value="ECO:0007669"/>
    <property type="project" value="UniProtKB-ARBA"/>
</dbReference>
<evidence type="ECO:0000256" key="2">
    <source>
        <dbReference type="ARBA" id="ARBA00023002"/>
    </source>
</evidence>
<dbReference type="PANTHER" id="PTHR43180:SF66">
    <property type="entry name" value="SHORT-CHAIN DEHYDROGENASE_REDUCTASE FAMILY PROTEIN"/>
    <property type="match status" value="1"/>
</dbReference>
<gene>
    <name evidence="3" type="ORF">ATX59_05045</name>
</gene>
<keyword evidence="2" id="KW-0560">Oxidoreductase</keyword>
<dbReference type="PRINTS" id="PR00081">
    <property type="entry name" value="GDHRDH"/>
</dbReference>